<keyword evidence="1" id="KW-0175">Coiled coil</keyword>
<evidence type="ECO:0000259" key="2">
    <source>
        <dbReference type="Pfam" id="PF04230"/>
    </source>
</evidence>
<protein>
    <recommendedName>
        <fullName evidence="2">Polysaccharide pyruvyl transferase domain-containing protein</fullName>
    </recommendedName>
</protein>
<dbReference type="EMBL" id="VSSQ01000169">
    <property type="protein sequence ID" value="MPL82901.1"/>
    <property type="molecule type" value="Genomic_DNA"/>
</dbReference>
<evidence type="ECO:0000256" key="1">
    <source>
        <dbReference type="SAM" id="Coils"/>
    </source>
</evidence>
<feature type="coiled-coil region" evidence="1">
    <location>
        <begin position="342"/>
        <end position="376"/>
    </location>
</feature>
<reference evidence="3" key="1">
    <citation type="submission" date="2019-08" db="EMBL/GenBank/DDBJ databases">
        <authorList>
            <person name="Kucharzyk K."/>
            <person name="Murdoch R.W."/>
            <person name="Higgins S."/>
            <person name="Loffler F."/>
        </authorList>
    </citation>
    <scope>NUCLEOTIDE SEQUENCE</scope>
</reference>
<accession>A0A644UVM8</accession>
<name>A0A644UVM8_9ZZZZ</name>
<organism evidence="3">
    <name type="scientific">bioreactor metagenome</name>
    <dbReference type="NCBI Taxonomy" id="1076179"/>
    <lineage>
        <taxon>unclassified sequences</taxon>
        <taxon>metagenomes</taxon>
        <taxon>ecological metagenomes</taxon>
    </lineage>
</organism>
<dbReference type="AlphaFoldDB" id="A0A644UVM8"/>
<evidence type="ECO:0000313" key="3">
    <source>
        <dbReference type="EMBL" id="MPL82901.1"/>
    </source>
</evidence>
<gene>
    <name evidence="3" type="ORF">SDC9_28850</name>
</gene>
<proteinExistence type="predicted"/>
<sequence>MKYGVLYHRYTKNLGDDIQAYASSRFLPQIDYMVDREELDTFKSENNEAVSVIMSAWMFRKKWNWPPSPNILPLFVGMHMIRKTIEGKASPLVDEGFEGLGGDYLRSYGPIGCRDKPTERSFKRLSIDSFFSGCITLTLPEFEKTKPKKEYICLVDLPKDVEEKIRNQLKGEDIEIRNYTHINRDPENQFYEMTWEERAKNVEERLKIYQNAKCVVTIRLHATLPCLAMGVPVLWIPLNPKWSRFDPYRNWVECVSPEDFMQDKYNFDFMNPAPNWGKHLETREKLIGTIKKFINENEDKNTIEDIKKTSFTEEERKEFQFQLMKTTLDKWLRPSMDMVNQITKKDREINKLTNNNEKLNKENKKLKNEIKLKNRTFFQKVKGKISRMIK</sequence>
<feature type="domain" description="Polysaccharide pyruvyl transferase" evidence="2">
    <location>
        <begin position="13"/>
        <end position="237"/>
    </location>
</feature>
<dbReference type="Pfam" id="PF04230">
    <property type="entry name" value="PS_pyruv_trans"/>
    <property type="match status" value="1"/>
</dbReference>
<comment type="caution">
    <text evidence="3">The sequence shown here is derived from an EMBL/GenBank/DDBJ whole genome shotgun (WGS) entry which is preliminary data.</text>
</comment>
<dbReference type="InterPro" id="IPR007345">
    <property type="entry name" value="Polysacch_pyruvyl_Trfase"/>
</dbReference>